<name>A0ABD2CIB6_VESMC</name>
<dbReference type="EMBL" id="JAYRBN010000050">
    <property type="protein sequence ID" value="KAL2744535.1"/>
    <property type="molecule type" value="Genomic_DNA"/>
</dbReference>
<sequence>MLIANSQRNISQINIANDILKCIIQQYMIIKLCIHIFAYIKVGGSCTNKTSKKKYGFSVKFARHFCPVLNLGIQLDLEYIKITRVTVFLQRLVLYQMFFHHRCFPLWYQDPTYSRRFQNHKTIFMLSLYCRFGIDECFYHTLYHIQWRIRSTSKFLIFSCTVQLFLLSKFRLDVLLLFEVGVFDCSGVFTAGVNIVVDVSFADTVSISSFKSCVVDIFYYLR</sequence>
<dbReference type="AlphaFoldDB" id="A0ABD2CIB6"/>
<protein>
    <submittedName>
        <fullName evidence="1">Uncharacterized protein</fullName>
    </submittedName>
</protein>
<dbReference type="Proteomes" id="UP001607303">
    <property type="component" value="Unassembled WGS sequence"/>
</dbReference>
<gene>
    <name evidence="1" type="ORF">V1477_007077</name>
</gene>
<proteinExistence type="predicted"/>
<comment type="caution">
    <text evidence="1">The sequence shown here is derived from an EMBL/GenBank/DDBJ whole genome shotgun (WGS) entry which is preliminary data.</text>
</comment>
<reference evidence="1 2" key="1">
    <citation type="journal article" date="2024" name="Ann. Entomol. Soc. Am.">
        <title>Genomic analyses of the southern and eastern yellowjacket wasps (Hymenoptera: Vespidae) reveal evolutionary signatures of social life.</title>
        <authorList>
            <person name="Catto M.A."/>
            <person name="Caine P.B."/>
            <person name="Orr S.E."/>
            <person name="Hunt B.G."/>
            <person name="Goodisman M.A.D."/>
        </authorList>
    </citation>
    <scope>NUCLEOTIDE SEQUENCE [LARGE SCALE GENOMIC DNA]</scope>
    <source>
        <strain evidence="1">232</strain>
        <tissue evidence="1">Head and thorax</tissue>
    </source>
</reference>
<evidence type="ECO:0000313" key="1">
    <source>
        <dbReference type="EMBL" id="KAL2744535.1"/>
    </source>
</evidence>
<organism evidence="1 2">
    <name type="scientific">Vespula maculifrons</name>
    <name type="common">Eastern yellow jacket</name>
    <name type="synonym">Wasp</name>
    <dbReference type="NCBI Taxonomy" id="7453"/>
    <lineage>
        <taxon>Eukaryota</taxon>
        <taxon>Metazoa</taxon>
        <taxon>Ecdysozoa</taxon>
        <taxon>Arthropoda</taxon>
        <taxon>Hexapoda</taxon>
        <taxon>Insecta</taxon>
        <taxon>Pterygota</taxon>
        <taxon>Neoptera</taxon>
        <taxon>Endopterygota</taxon>
        <taxon>Hymenoptera</taxon>
        <taxon>Apocrita</taxon>
        <taxon>Aculeata</taxon>
        <taxon>Vespoidea</taxon>
        <taxon>Vespidae</taxon>
        <taxon>Vespinae</taxon>
        <taxon>Vespula</taxon>
    </lineage>
</organism>
<keyword evidence="2" id="KW-1185">Reference proteome</keyword>
<accession>A0ABD2CIB6</accession>
<evidence type="ECO:0000313" key="2">
    <source>
        <dbReference type="Proteomes" id="UP001607303"/>
    </source>
</evidence>